<proteinExistence type="inferred from homology"/>
<name>A0ABQ2FBE0_9MICO</name>
<evidence type="ECO:0000256" key="1">
    <source>
        <dbReference type="ARBA" id="ARBA00004651"/>
    </source>
</evidence>
<reference evidence="12" key="1">
    <citation type="journal article" date="2019" name="Int. J. Syst. Evol. Microbiol.">
        <title>The Global Catalogue of Microorganisms (GCM) 10K type strain sequencing project: providing services to taxonomists for standard genome sequencing and annotation.</title>
        <authorList>
            <consortium name="The Broad Institute Genomics Platform"/>
            <consortium name="The Broad Institute Genome Sequencing Center for Infectious Disease"/>
            <person name="Wu L."/>
            <person name="Ma J."/>
        </authorList>
    </citation>
    <scope>NUCLEOTIDE SEQUENCE [LARGE SCALE GENOMIC DNA]</scope>
    <source>
        <strain evidence="12">CGMCC 1.5362</strain>
    </source>
</reference>
<keyword evidence="6" id="KW-0067">ATP-binding</keyword>
<protein>
    <submittedName>
        <fullName evidence="11">Chromosome partitioning protein</fullName>
    </submittedName>
</protein>
<evidence type="ECO:0000256" key="4">
    <source>
        <dbReference type="ARBA" id="ARBA00022692"/>
    </source>
</evidence>
<evidence type="ECO:0000259" key="10">
    <source>
        <dbReference type="Pfam" id="PF02706"/>
    </source>
</evidence>
<accession>A0ABQ2FBE0</accession>
<gene>
    <name evidence="11" type="ORF">GCM10011509_19430</name>
</gene>
<comment type="caution">
    <text evidence="11">The sequence shown here is derived from an EMBL/GenBank/DDBJ whole genome shotgun (WGS) entry which is preliminary data.</text>
</comment>
<dbReference type="PANTHER" id="PTHR32309">
    <property type="entry name" value="TYROSINE-PROTEIN KINASE"/>
    <property type="match status" value="1"/>
</dbReference>
<keyword evidence="4" id="KW-0812">Transmembrane</keyword>
<evidence type="ECO:0000256" key="6">
    <source>
        <dbReference type="ARBA" id="ARBA00022840"/>
    </source>
</evidence>
<evidence type="ECO:0000256" key="5">
    <source>
        <dbReference type="ARBA" id="ARBA00022741"/>
    </source>
</evidence>
<dbReference type="InterPro" id="IPR033756">
    <property type="entry name" value="YlxH/NBP35"/>
</dbReference>
<dbReference type="Pfam" id="PF10609">
    <property type="entry name" value="ParA"/>
    <property type="match status" value="1"/>
</dbReference>
<comment type="similarity">
    <text evidence="2">Belongs to the CpsC/CapA family.</text>
</comment>
<feature type="domain" description="Polysaccharide chain length determinant N-terminal" evidence="10">
    <location>
        <begin position="1"/>
        <end position="88"/>
    </location>
</feature>
<keyword evidence="12" id="KW-1185">Reference proteome</keyword>
<evidence type="ECO:0000313" key="11">
    <source>
        <dbReference type="EMBL" id="GGK71112.1"/>
    </source>
</evidence>
<evidence type="ECO:0000256" key="8">
    <source>
        <dbReference type="ARBA" id="ARBA00023136"/>
    </source>
</evidence>
<dbReference type="SUPFAM" id="SSF52540">
    <property type="entry name" value="P-loop containing nucleoside triphosphate hydrolases"/>
    <property type="match status" value="1"/>
</dbReference>
<dbReference type="InterPro" id="IPR027417">
    <property type="entry name" value="P-loop_NTPase"/>
</dbReference>
<keyword evidence="5" id="KW-0547">Nucleotide-binding</keyword>
<comment type="subcellular location">
    <subcellularLocation>
        <location evidence="1">Cell membrane</location>
        <topology evidence="1">Multi-pass membrane protein</topology>
    </subcellularLocation>
</comment>
<dbReference type="PANTHER" id="PTHR32309:SF13">
    <property type="entry name" value="FERRIC ENTEROBACTIN TRANSPORT PROTEIN FEPE"/>
    <property type="match status" value="1"/>
</dbReference>
<dbReference type="Gene3D" id="3.40.50.300">
    <property type="entry name" value="P-loop containing nucleotide triphosphate hydrolases"/>
    <property type="match status" value="1"/>
</dbReference>
<dbReference type="EMBL" id="BMLB01000004">
    <property type="protein sequence ID" value="GGK71112.1"/>
    <property type="molecule type" value="Genomic_DNA"/>
</dbReference>
<dbReference type="InterPro" id="IPR005702">
    <property type="entry name" value="Wzc-like_C"/>
</dbReference>
<keyword evidence="8" id="KW-0472">Membrane</keyword>
<evidence type="ECO:0000256" key="3">
    <source>
        <dbReference type="ARBA" id="ARBA00022475"/>
    </source>
</evidence>
<dbReference type="Proteomes" id="UP000662111">
    <property type="component" value="Unassembled WGS sequence"/>
</dbReference>
<keyword evidence="7" id="KW-1133">Transmembrane helix</keyword>
<dbReference type="Pfam" id="PF02706">
    <property type="entry name" value="Wzz"/>
    <property type="match status" value="1"/>
</dbReference>
<dbReference type="InterPro" id="IPR003856">
    <property type="entry name" value="LPS_length_determ_N"/>
</dbReference>
<feature type="region of interest" description="Disordered" evidence="9">
    <location>
        <begin position="451"/>
        <end position="471"/>
    </location>
</feature>
<dbReference type="RefSeq" id="WP_022922530.1">
    <property type="nucleotide sequence ID" value="NZ_BMLB01000004.1"/>
</dbReference>
<dbReference type="InterPro" id="IPR050445">
    <property type="entry name" value="Bact_polysacc_biosynth/exp"/>
</dbReference>
<dbReference type="NCBIfam" id="TIGR01007">
    <property type="entry name" value="eps_fam"/>
    <property type="match status" value="1"/>
</dbReference>
<evidence type="ECO:0000256" key="7">
    <source>
        <dbReference type="ARBA" id="ARBA00022989"/>
    </source>
</evidence>
<evidence type="ECO:0000256" key="2">
    <source>
        <dbReference type="ARBA" id="ARBA00006683"/>
    </source>
</evidence>
<evidence type="ECO:0000313" key="12">
    <source>
        <dbReference type="Proteomes" id="UP000662111"/>
    </source>
</evidence>
<sequence>MDLRDYLRVLRRRWAWLAVVMALCVGGAVAATALATPVYRATAQLFISIGAQSDVADLAQGSSFTFRQVTTYADMVTAPVVLEPVIDSLGLQETSEALASRISTAVPRDTVLINIDVRGTDPAESARIANGVAEQFTRTIAELEQPDSGGASPVKASVIRPAREPGTPVSPNPTRNLALGLSLGLMLGVAVAVLRDVLDTRITAPTDLQRITDRPLIGGLAFDRDAVRNPLMVHAGDYSPRAEAFRAVRTNLQFIDAAEQPRVLLFTSTLPGEGKSTTAANLALTLAAAGVPVCVVEADLRRPRTLEYMGLENSAGLTSVLIGQADLDDVLQPYGDHLMALGAGPIPPNPSELLGGPSMRELLAELRDRFEYVVIDSPPLLPVTDAAVLSKIVDGTIVVVGSGIVHRHQLTQTLATLEGVGAKVLGLLMNRLPANPTHTYGYYEAYSPVSTTAQPRRQRRERRERAWFGRV</sequence>
<dbReference type="CDD" id="cd05387">
    <property type="entry name" value="BY-kinase"/>
    <property type="match status" value="1"/>
</dbReference>
<feature type="compositionally biased region" description="Basic and acidic residues" evidence="9">
    <location>
        <begin position="461"/>
        <end position="471"/>
    </location>
</feature>
<keyword evidence="3" id="KW-1003">Cell membrane</keyword>
<evidence type="ECO:0000256" key="9">
    <source>
        <dbReference type="SAM" id="MobiDB-lite"/>
    </source>
</evidence>
<organism evidence="11 12">
    <name type="scientific">Ornithinimicrobium pekingense</name>
    <dbReference type="NCBI Taxonomy" id="384677"/>
    <lineage>
        <taxon>Bacteria</taxon>
        <taxon>Bacillati</taxon>
        <taxon>Actinomycetota</taxon>
        <taxon>Actinomycetes</taxon>
        <taxon>Micrococcales</taxon>
        <taxon>Ornithinimicrobiaceae</taxon>
        <taxon>Ornithinimicrobium</taxon>
    </lineage>
</organism>